<feature type="region of interest" description="Disordered" evidence="1">
    <location>
        <begin position="115"/>
        <end position="156"/>
    </location>
</feature>
<dbReference type="EMBL" id="FOWE01000009">
    <property type="protein sequence ID" value="SFO47374.1"/>
    <property type="molecule type" value="Genomic_DNA"/>
</dbReference>
<accession>A0A1I5HGF5</accession>
<evidence type="ECO:0008006" key="4">
    <source>
        <dbReference type="Google" id="ProtNLM"/>
    </source>
</evidence>
<dbReference type="RefSeq" id="WP_075014989.1">
    <property type="nucleotide sequence ID" value="NZ_FOWE01000009.1"/>
</dbReference>
<feature type="compositionally biased region" description="Basic and acidic residues" evidence="1">
    <location>
        <begin position="115"/>
        <end position="124"/>
    </location>
</feature>
<dbReference type="Gene3D" id="3.30.160.100">
    <property type="entry name" value="Ribosome hibernation promotion factor-like"/>
    <property type="match status" value="1"/>
</dbReference>
<organism evidence="2 3">
    <name type="scientific">Geodermatophilus obscurus</name>
    <dbReference type="NCBI Taxonomy" id="1861"/>
    <lineage>
        <taxon>Bacteria</taxon>
        <taxon>Bacillati</taxon>
        <taxon>Actinomycetota</taxon>
        <taxon>Actinomycetes</taxon>
        <taxon>Geodermatophilales</taxon>
        <taxon>Geodermatophilaceae</taxon>
        <taxon>Geodermatophilus</taxon>
    </lineage>
</organism>
<keyword evidence="3" id="KW-1185">Reference proteome</keyword>
<dbReference type="OrthoDB" id="3634362at2"/>
<dbReference type="Proteomes" id="UP000183642">
    <property type="component" value="Unassembled WGS sequence"/>
</dbReference>
<protein>
    <recommendedName>
        <fullName evidence="4">Sigma 54 modulation protein / S30EA ribosomal protein</fullName>
    </recommendedName>
</protein>
<proteinExistence type="predicted"/>
<reference evidence="3" key="1">
    <citation type="submission" date="2016-10" db="EMBL/GenBank/DDBJ databases">
        <authorList>
            <person name="Varghese N."/>
            <person name="Submissions S."/>
        </authorList>
    </citation>
    <scope>NUCLEOTIDE SEQUENCE [LARGE SCALE GENOMIC DNA]</scope>
    <source>
        <strain evidence="3">DSM 43161</strain>
    </source>
</reference>
<dbReference type="InterPro" id="IPR036567">
    <property type="entry name" value="RHF-like"/>
</dbReference>
<sequence>MNSPDPARPARGDARTRATEPATVVDSLRLAAGLTQQERLVLVRMLARLDAQLARYPAGRVELEVSLKDRGSPGQRLTLECWIPGRPRLVASSAQRHLDDAVRKVCEGLRRQLDDTATRREPRNNRLLRRRPPAAPIDAPGATDGSPVPTAEGRVR</sequence>
<evidence type="ECO:0000313" key="2">
    <source>
        <dbReference type="EMBL" id="SFO47374.1"/>
    </source>
</evidence>
<evidence type="ECO:0000313" key="3">
    <source>
        <dbReference type="Proteomes" id="UP000183642"/>
    </source>
</evidence>
<feature type="region of interest" description="Disordered" evidence="1">
    <location>
        <begin position="1"/>
        <end position="20"/>
    </location>
</feature>
<dbReference type="AlphaFoldDB" id="A0A1I5HGF5"/>
<name>A0A1I5HGF5_9ACTN</name>
<evidence type="ECO:0000256" key="1">
    <source>
        <dbReference type="SAM" id="MobiDB-lite"/>
    </source>
</evidence>
<gene>
    <name evidence="2" type="ORF">SAMN05660359_03704</name>
</gene>
<feature type="compositionally biased region" description="Basic and acidic residues" evidence="1">
    <location>
        <begin position="8"/>
        <end position="18"/>
    </location>
</feature>